<feature type="non-terminal residue" evidence="1">
    <location>
        <position position="1"/>
    </location>
</feature>
<reference evidence="1 2" key="1">
    <citation type="submission" date="2013-02" db="EMBL/GenBank/DDBJ databases">
        <title>The Genome Sequence of Enterococcus haemoperoxidus BAA-382.</title>
        <authorList>
            <consortium name="The Broad Institute Genome Sequencing Platform"/>
            <consortium name="The Broad Institute Genome Sequencing Center for Infectious Disease"/>
            <person name="Earl A.M."/>
            <person name="Gilmore M.S."/>
            <person name="Lebreton F."/>
            <person name="Walker B."/>
            <person name="Young S.K."/>
            <person name="Zeng Q."/>
            <person name="Gargeya S."/>
            <person name="Fitzgerald M."/>
            <person name="Haas B."/>
            <person name="Abouelleil A."/>
            <person name="Alvarado L."/>
            <person name="Arachchi H.M."/>
            <person name="Berlin A.M."/>
            <person name="Chapman S.B."/>
            <person name="Dewar J."/>
            <person name="Goldberg J."/>
            <person name="Griggs A."/>
            <person name="Gujja S."/>
            <person name="Hansen M."/>
            <person name="Howarth C."/>
            <person name="Imamovic A."/>
            <person name="Larimer J."/>
            <person name="McCowan C."/>
            <person name="Murphy C."/>
            <person name="Neiman D."/>
            <person name="Pearson M."/>
            <person name="Priest M."/>
            <person name="Roberts A."/>
            <person name="Saif S."/>
            <person name="Shea T."/>
            <person name="Sisk P."/>
            <person name="Sykes S."/>
            <person name="Wortman J."/>
            <person name="Nusbaum C."/>
            <person name="Birren B."/>
        </authorList>
    </citation>
    <scope>NUCLEOTIDE SEQUENCE [LARGE SCALE GENOMIC DNA]</scope>
    <source>
        <strain evidence="1 2">ATCC BAA-382</strain>
    </source>
</reference>
<name>R2SK97_9ENTE</name>
<dbReference type="Proteomes" id="UP000013858">
    <property type="component" value="Unassembled WGS sequence"/>
</dbReference>
<protein>
    <submittedName>
        <fullName evidence="1">Uncharacterized protein</fullName>
    </submittedName>
</protein>
<evidence type="ECO:0000313" key="2">
    <source>
        <dbReference type="Proteomes" id="UP000013858"/>
    </source>
</evidence>
<organism evidence="1 2">
    <name type="scientific">Enterococcus haemoperoxidus ATCC BAA-382</name>
    <dbReference type="NCBI Taxonomy" id="1158608"/>
    <lineage>
        <taxon>Bacteria</taxon>
        <taxon>Bacillati</taxon>
        <taxon>Bacillota</taxon>
        <taxon>Bacilli</taxon>
        <taxon>Lactobacillales</taxon>
        <taxon>Enterococcaceae</taxon>
        <taxon>Enterococcus</taxon>
    </lineage>
</organism>
<dbReference type="EMBL" id="AJAR01000019">
    <property type="protein sequence ID" value="EOH95600.1"/>
    <property type="molecule type" value="Genomic_DNA"/>
</dbReference>
<evidence type="ECO:0000313" key="1">
    <source>
        <dbReference type="EMBL" id="EOH95600.1"/>
    </source>
</evidence>
<accession>R2SK97</accession>
<proteinExistence type="predicted"/>
<dbReference type="AlphaFoldDB" id="R2SK97"/>
<sequence length="49" mass="5399">TSESQYNESSPSNPKERSIKLVVAKADDEQYLATKGREVSVLVNPNATF</sequence>
<comment type="caution">
    <text evidence="1">The sequence shown here is derived from an EMBL/GenBank/DDBJ whole genome shotgun (WGS) entry which is preliminary data.</text>
</comment>
<gene>
    <name evidence="1" type="ORF">UAW_01949</name>
</gene>